<sequence length="185" mass="19938">MFKKSKILKKLSAGFMAGLCAFSMFGSSMSGAITASAASTPMENPAFPSADTVIAKAATLLGTPYTYGNKGYWYAYDQGQYTPLSVQTINNLGIDCSGLVYYTLTQLGYKTSGFSWNNPVPVDTDHWLTVNDNCTITYDGKTSKVEVEKKNIKTTDRPYWECADGSFITAGSVVVAQNPGGEDHA</sequence>
<comment type="caution">
    <text evidence="2">The sequence shown here is derived from an EMBL/GenBank/DDBJ whole genome shotgun (WGS) entry which is preliminary data.</text>
</comment>
<dbReference type="AlphaFoldDB" id="A0AAW5KLL0"/>
<dbReference type="RefSeq" id="WP_256322624.1">
    <property type="nucleotide sequence ID" value="NZ_JANGCN010000058.1"/>
</dbReference>
<evidence type="ECO:0000313" key="2">
    <source>
        <dbReference type="EMBL" id="MCQ5154360.1"/>
    </source>
</evidence>
<evidence type="ECO:0008006" key="4">
    <source>
        <dbReference type="Google" id="ProtNLM"/>
    </source>
</evidence>
<proteinExistence type="predicted"/>
<name>A0AAW5KLL0_9FIRM</name>
<feature type="non-terminal residue" evidence="2">
    <location>
        <position position="185"/>
    </location>
</feature>
<dbReference type="Gene3D" id="3.90.1720.10">
    <property type="entry name" value="endopeptidase domain like (from Nostoc punctiforme)"/>
    <property type="match status" value="1"/>
</dbReference>
<dbReference type="Proteomes" id="UP001206236">
    <property type="component" value="Unassembled WGS sequence"/>
</dbReference>
<dbReference type="EMBL" id="JANGCN010000058">
    <property type="protein sequence ID" value="MCQ5154360.1"/>
    <property type="molecule type" value="Genomic_DNA"/>
</dbReference>
<feature type="chain" id="PRO_5043431268" description="NlpC/P60 domain-containing protein" evidence="1">
    <location>
        <begin position="33"/>
        <end position="185"/>
    </location>
</feature>
<protein>
    <recommendedName>
        <fullName evidence="4">NlpC/P60 domain-containing protein</fullName>
    </recommendedName>
</protein>
<accession>A0AAW5KLL0</accession>
<dbReference type="SUPFAM" id="SSF54001">
    <property type="entry name" value="Cysteine proteinases"/>
    <property type="match status" value="1"/>
</dbReference>
<feature type="signal peptide" evidence="1">
    <location>
        <begin position="1"/>
        <end position="32"/>
    </location>
</feature>
<evidence type="ECO:0000313" key="3">
    <source>
        <dbReference type="Proteomes" id="UP001206236"/>
    </source>
</evidence>
<evidence type="ECO:0000256" key="1">
    <source>
        <dbReference type="SAM" id="SignalP"/>
    </source>
</evidence>
<dbReference type="InterPro" id="IPR038765">
    <property type="entry name" value="Papain-like_cys_pep_sf"/>
</dbReference>
<reference evidence="2" key="1">
    <citation type="submission" date="2022-06" db="EMBL/GenBank/DDBJ databases">
        <title>Isolation of gut microbiota from human fecal samples.</title>
        <authorList>
            <person name="Pamer E.G."/>
            <person name="Barat B."/>
            <person name="Waligurski E."/>
            <person name="Medina S."/>
            <person name="Paddock L."/>
            <person name="Mostad J."/>
        </authorList>
    </citation>
    <scope>NUCLEOTIDE SEQUENCE</scope>
    <source>
        <strain evidence="2">DFI.5.57</strain>
    </source>
</reference>
<organism evidence="2 3">
    <name type="scientific">Ruminococcus bicirculans</name>
    <name type="common">ex Wegman et al. 2014</name>
    <dbReference type="NCBI Taxonomy" id="1160721"/>
    <lineage>
        <taxon>Bacteria</taxon>
        <taxon>Bacillati</taxon>
        <taxon>Bacillota</taxon>
        <taxon>Clostridia</taxon>
        <taxon>Eubacteriales</taxon>
        <taxon>Oscillospiraceae</taxon>
        <taxon>Ruminococcus</taxon>
    </lineage>
</organism>
<keyword evidence="1" id="KW-0732">Signal</keyword>
<gene>
    <name evidence="2" type="ORF">NE632_13775</name>
</gene>